<protein>
    <submittedName>
        <fullName evidence="2">Uncharacterized protein</fullName>
    </submittedName>
</protein>
<reference evidence="2 3" key="1">
    <citation type="journal article" date="2016" name="Nat. Commun.">
        <title>Thousands of microbial genomes shed light on interconnected biogeochemical processes in an aquifer system.</title>
        <authorList>
            <person name="Anantharaman K."/>
            <person name="Brown C.T."/>
            <person name="Hug L.A."/>
            <person name="Sharon I."/>
            <person name="Castelle C.J."/>
            <person name="Probst A.J."/>
            <person name="Thomas B.C."/>
            <person name="Singh A."/>
            <person name="Wilkins M.J."/>
            <person name="Karaoz U."/>
            <person name="Brodie E.L."/>
            <person name="Williams K.H."/>
            <person name="Hubbard S.S."/>
            <person name="Banfield J.F."/>
        </authorList>
    </citation>
    <scope>NUCLEOTIDE SEQUENCE [LARGE SCALE GENOMIC DNA]</scope>
</reference>
<organism evidence="2 3">
    <name type="scientific">candidate division WWE3 bacterium RIFCSPLOWO2_01_FULL_53_14</name>
    <dbReference type="NCBI Taxonomy" id="1802628"/>
    <lineage>
        <taxon>Bacteria</taxon>
        <taxon>Katanobacteria</taxon>
    </lineage>
</organism>
<keyword evidence="1" id="KW-0175">Coiled coil</keyword>
<evidence type="ECO:0000313" key="3">
    <source>
        <dbReference type="Proteomes" id="UP000176967"/>
    </source>
</evidence>
<accession>A0A1F4VVH9</accession>
<dbReference type="EMBL" id="MEVL01000020">
    <property type="protein sequence ID" value="OGC61192.1"/>
    <property type="molecule type" value="Genomic_DNA"/>
</dbReference>
<evidence type="ECO:0000313" key="2">
    <source>
        <dbReference type="EMBL" id="OGC61192.1"/>
    </source>
</evidence>
<evidence type="ECO:0000256" key="1">
    <source>
        <dbReference type="SAM" id="Coils"/>
    </source>
</evidence>
<dbReference type="Proteomes" id="UP000176967">
    <property type="component" value="Unassembled WGS sequence"/>
</dbReference>
<proteinExistence type="predicted"/>
<gene>
    <name evidence="2" type="ORF">A2890_01530</name>
</gene>
<comment type="caution">
    <text evidence="2">The sequence shown here is derived from an EMBL/GenBank/DDBJ whole genome shotgun (WGS) entry which is preliminary data.</text>
</comment>
<sequence length="59" mass="7080">MKPVTEKEALQYEKEALFAGLEKRKQNIKIFEEAIAKEHEEIEREKEMIKIIELHQNVK</sequence>
<dbReference type="AlphaFoldDB" id="A0A1F4VVH9"/>
<feature type="coiled-coil region" evidence="1">
    <location>
        <begin position="21"/>
        <end position="48"/>
    </location>
</feature>
<name>A0A1F4VVH9_UNCKA</name>